<keyword evidence="4" id="KW-1185">Reference proteome</keyword>
<protein>
    <submittedName>
        <fullName evidence="3">Cobalt-zinc-cadmium efflux system outer membrane protein</fullName>
    </submittedName>
</protein>
<feature type="chain" id="PRO_5030100307" evidence="2">
    <location>
        <begin position="21"/>
        <end position="426"/>
    </location>
</feature>
<reference evidence="3 4" key="1">
    <citation type="submission" date="2019-03" db="EMBL/GenBank/DDBJ databases">
        <title>Genomic Encyclopedia of Type Strains, Phase IV (KMG-IV): sequencing the most valuable type-strain genomes for metagenomic binning, comparative biology and taxonomic classification.</title>
        <authorList>
            <person name="Goeker M."/>
        </authorList>
    </citation>
    <scope>NUCLEOTIDE SEQUENCE [LARGE SCALE GENOMIC DNA]</scope>
    <source>
        <strain evidence="3 4">DSM 21944</strain>
    </source>
</reference>
<evidence type="ECO:0000256" key="2">
    <source>
        <dbReference type="SAM" id="SignalP"/>
    </source>
</evidence>
<dbReference type="Proteomes" id="UP000294599">
    <property type="component" value="Unassembled WGS sequence"/>
</dbReference>
<evidence type="ECO:0000256" key="1">
    <source>
        <dbReference type="ARBA" id="ARBA00007613"/>
    </source>
</evidence>
<dbReference type="OrthoDB" id="9791261at2"/>
<proteinExistence type="inferred from homology"/>
<accession>A0A4S3KWY0</accession>
<dbReference type="GO" id="GO:0015562">
    <property type="term" value="F:efflux transmembrane transporter activity"/>
    <property type="evidence" value="ECO:0007669"/>
    <property type="project" value="InterPro"/>
</dbReference>
<dbReference type="PANTHER" id="PTHR30203:SF24">
    <property type="entry name" value="BLR4935 PROTEIN"/>
    <property type="match status" value="1"/>
</dbReference>
<keyword evidence="2" id="KW-0732">Signal</keyword>
<dbReference type="Gene3D" id="1.20.1600.10">
    <property type="entry name" value="Outer membrane efflux proteins (OEP)"/>
    <property type="match status" value="1"/>
</dbReference>
<feature type="signal peptide" evidence="2">
    <location>
        <begin position="1"/>
        <end position="20"/>
    </location>
</feature>
<comment type="similarity">
    <text evidence="1">Belongs to the outer membrane factor (OMF) (TC 1.B.17) family.</text>
</comment>
<dbReference type="EMBL" id="SMAF01000009">
    <property type="protein sequence ID" value="TCS98175.1"/>
    <property type="molecule type" value="Genomic_DNA"/>
</dbReference>
<dbReference type="InterPro" id="IPR010131">
    <property type="entry name" value="MdtP/NodT-like"/>
</dbReference>
<organism evidence="3 4">
    <name type="scientific">Pseudofulvimonas gallinarii</name>
    <dbReference type="NCBI Taxonomy" id="634155"/>
    <lineage>
        <taxon>Bacteria</taxon>
        <taxon>Pseudomonadati</taxon>
        <taxon>Pseudomonadota</taxon>
        <taxon>Gammaproteobacteria</taxon>
        <taxon>Lysobacterales</taxon>
        <taxon>Rhodanobacteraceae</taxon>
        <taxon>Pseudofulvimonas</taxon>
    </lineage>
</organism>
<dbReference type="InterPro" id="IPR003423">
    <property type="entry name" value="OMP_efflux"/>
</dbReference>
<dbReference type="Pfam" id="PF02321">
    <property type="entry name" value="OEP"/>
    <property type="match status" value="1"/>
</dbReference>
<evidence type="ECO:0000313" key="3">
    <source>
        <dbReference type="EMBL" id="TCS98175.1"/>
    </source>
</evidence>
<dbReference type="RefSeq" id="WP_132577396.1">
    <property type="nucleotide sequence ID" value="NZ_JBHLWF010000086.1"/>
</dbReference>
<dbReference type="PANTHER" id="PTHR30203">
    <property type="entry name" value="OUTER MEMBRANE CATION EFFLUX PROTEIN"/>
    <property type="match status" value="1"/>
</dbReference>
<gene>
    <name evidence="3" type="ORF">EDC25_10927</name>
</gene>
<comment type="caution">
    <text evidence="3">The sequence shown here is derived from an EMBL/GenBank/DDBJ whole genome shotgun (WGS) entry which is preliminary data.</text>
</comment>
<sequence>MFRISAAFAVLVSLPGPVFALPPESSSLTLDEAVARVAAAHPALRLYDRQRERLDAERDEAVFRPPLRMLADVENAIGTGDHAGIRRAEVSLSLSSVLERGGKREARQLLASARIDALALEREARRLDLLAEVARRYLDLADAQARKAIAEEGIALRERTVQVARQRHRIGGAPESSALAAEAAVVRAQLAHERASVDAGAAWRRLALLWRGTDRDDPPATVGVITQLPDIPAVDSLLTLIDTTPALQRFADEARVREARLRLAETRRTPDIDWQVGVRRLQAEGDVALVAAIGIPLGSRARAETGVRAARAELAALSIEREVEDVALRAALLEAHGRYVGARSDVQRIDSELMPLLRRTEQAAEVAFRAGALPWLEWAQVQADIVSLQNERLASALDARRALIEIQRLTAQPFIVEAEGATGVTP</sequence>
<dbReference type="AlphaFoldDB" id="A0A4S3KWY0"/>
<evidence type="ECO:0000313" key="4">
    <source>
        <dbReference type="Proteomes" id="UP000294599"/>
    </source>
</evidence>
<name>A0A4S3KWY0_9GAMM</name>
<dbReference type="SUPFAM" id="SSF56954">
    <property type="entry name" value="Outer membrane efflux proteins (OEP)"/>
    <property type="match status" value="1"/>
</dbReference>